<dbReference type="InterPro" id="IPR056002">
    <property type="entry name" value="DUF7580"/>
</dbReference>
<dbReference type="Proteomes" id="UP000006039">
    <property type="component" value="Unassembled WGS sequence"/>
</dbReference>
<keyword evidence="3 5" id="KW-0378">Hydrolase</keyword>
<keyword evidence="4 5" id="KW-0720">Serine protease</keyword>
<dbReference type="PANTHER" id="PTHR43806">
    <property type="entry name" value="PEPTIDASE S8"/>
    <property type="match status" value="1"/>
</dbReference>
<evidence type="ECO:0000256" key="5">
    <source>
        <dbReference type="PROSITE-ProRule" id="PRU01240"/>
    </source>
</evidence>
<keyword evidence="12" id="KW-1185">Reference proteome</keyword>
<dbReference type="PROSITE" id="PS00138">
    <property type="entry name" value="SUBTILASE_SER"/>
    <property type="match status" value="1"/>
</dbReference>
<dbReference type="GO" id="GO:0006508">
    <property type="term" value="P:proteolysis"/>
    <property type="evidence" value="ECO:0007669"/>
    <property type="project" value="UniProtKB-KW"/>
</dbReference>
<feature type="active site" description="Charge relay system" evidence="5">
    <location>
        <position position="678"/>
    </location>
</feature>
<dbReference type="RefSeq" id="XP_009218940.1">
    <property type="nucleotide sequence ID" value="XM_009220676.1"/>
</dbReference>
<dbReference type="STRING" id="644352.J3NNP3"/>
<reference evidence="10" key="3">
    <citation type="submission" date="2010-09" db="EMBL/GenBank/DDBJ databases">
        <title>Annotation of Gaeumannomyces graminis var. tritici R3-111a-1.</title>
        <authorList>
            <consortium name="The Broad Institute Genome Sequencing Platform"/>
            <person name="Ma L.-J."/>
            <person name="Dead R."/>
            <person name="Young S.K."/>
            <person name="Zeng Q."/>
            <person name="Gargeya S."/>
            <person name="Fitzgerald M."/>
            <person name="Haas B."/>
            <person name="Abouelleil A."/>
            <person name="Alvarado L."/>
            <person name="Arachchi H.M."/>
            <person name="Berlin A."/>
            <person name="Brown A."/>
            <person name="Chapman S.B."/>
            <person name="Chen Z."/>
            <person name="Dunbar C."/>
            <person name="Freedman E."/>
            <person name="Gearin G."/>
            <person name="Gellesch M."/>
            <person name="Goldberg J."/>
            <person name="Griggs A."/>
            <person name="Gujja S."/>
            <person name="Heiman D."/>
            <person name="Howarth C."/>
            <person name="Larson L."/>
            <person name="Lui A."/>
            <person name="MacDonald P.J.P."/>
            <person name="Mehta T."/>
            <person name="Montmayeur A."/>
            <person name="Murphy C."/>
            <person name="Neiman D."/>
            <person name="Pearson M."/>
            <person name="Priest M."/>
            <person name="Roberts A."/>
            <person name="Saif S."/>
            <person name="Shea T."/>
            <person name="Shenoy N."/>
            <person name="Sisk P."/>
            <person name="Stolte C."/>
            <person name="Sykes S."/>
            <person name="Yandava C."/>
            <person name="Wortman J."/>
            <person name="Nusbaum C."/>
            <person name="Birren B."/>
        </authorList>
    </citation>
    <scope>NUCLEOTIDE SEQUENCE</scope>
    <source>
        <strain evidence="10">R3-111a-1</strain>
    </source>
</reference>
<feature type="domain" description="Peptidase S8/S53" evidence="8">
    <location>
        <begin position="672"/>
        <end position="913"/>
    </location>
</feature>
<dbReference type="Gene3D" id="3.40.50.200">
    <property type="entry name" value="Peptidase S8/S53 domain"/>
    <property type="match status" value="1"/>
</dbReference>
<evidence type="ECO:0000256" key="3">
    <source>
        <dbReference type="ARBA" id="ARBA00022801"/>
    </source>
</evidence>
<dbReference type="InterPro" id="IPR050131">
    <property type="entry name" value="Peptidase_S8_subtilisin-like"/>
</dbReference>
<dbReference type="SUPFAM" id="SSF52743">
    <property type="entry name" value="Subtilisin-like"/>
    <property type="match status" value="1"/>
</dbReference>
<dbReference type="PROSITE" id="PS00136">
    <property type="entry name" value="SUBTILASE_ASP"/>
    <property type="match status" value="1"/>
</dbReference>
<dbReference type="PROSITE" id="PS51892">
    <property type="entry name" value="SUBTILASE"/>
    <property type="match status" value="1"/>
</dbReference>
<comment type="similarity">
    <text evidence="1 5 6">Belongs to the peptidase S8 family.</text>
</comment>
<dbReference type="PRINTS" id="PR00723">
    <property type="entry name" value="SUBTILISIN"/>
</dbReference>
<protein>
    <submittedName>
        <fullName evidence="10 11">Uncharacterized protein</fullName>
    </submittedName>
</protein>
<dbReference type="GO" id="GO:0004252">
    <property type="term" value="F:serine-type endopeptidase activity"/>
    <property type="evidence" value="ECO:0007669"/>
    <property type="project" value="UniProtKB-UniRule"/>
</dbReference>
<evidence type="ECO:0000256" key="7">
    <source>
        <dbReference type="SAM" id="MobiDB-lite"/>
    </source>
</evidence>
<dbReference type="Pfam" id="PF24476">
    <property type="entry name" value="DUF7580"/>
    <property type="match status" value="1"/>
</dbReference>
<dbReference type="GeneID" id="20343358"/>
<dbReference type="InterPro" id="IPR023828">
    <property type="entry name" value="Peptidase_S8_Ser-AS"/>
</dbReference>
<proteinExistence type="inferred from homology"/>
<feature type="active site" description="Charge relay system" evidence="5">
    <location>
        <position position="888"/>
    </location>
</feature>
<dbReference type="InterPro" id="IPR015500">
    <property type="entry name" value="Peptidase_S8_subtilisin-rel"/>
</dbReference>
<evidence type="ECO:0000313" key="12">
    <source>
        <dbReference type="Proteomes" id="UP000006039"/>
    </source>
</evidence>
<gene>
    <name evidence="11" type="primary">20343358</name>
    <name evidence="10" type="ORF">GGTG_02900</name>
</gene>
<sequence>MAASSTDASQCQLLTESAYSLGRISVLLAGKTTNPADRKLHRFCKRLGPLCFVIHNTPDPHSELVTSTLDRFELILQLSVAIASTPSEHRSWGFGFQGLLGNLTARWSADTSDGAKVIPYPTLSWLNEQWKQRCRRNNDGAKVEFAKRCLGYGSVLKGTDEDELFAVLEAWREHANNASHPNALPNEKPQWEPSALAKRWSPPSLEVWRAARSVFQALEVSAACGEHCSLCRGQELLAKLRVATQRNSRSCASSDGDDFVMLIAGEEKITEAHVRAIGSPEGKPSRKVAFATEPQGKTVGAGGLCQSMESVVRQHQRLELRWENDKLRKLKSEARTLHVDNEGTSVTLEWLLSRADLSVCITLKRKYILAVLLGYAVLNLHDTPWLQAAFDPSGILFFPMASSRYYLKPFLTRELRVPSHVSRGIQKDNDGTPTGGDDPETETDPDILALHPVPTFITLAATLMELYLQKPFQVLAKRYFSGRNPEKMSRTEFFDVAALFDEVRKEKDIPDDAEEFAKSIEMCLDLNVWMDGSGQKLADPDLRRVFYNRVVRPLEEQLCRADNGMSIDGLDTLTEDIYLEIDPIHLPPRKPIHSARGPTADSITPWTRRPPKGRAESANGRQRDPYAQIFDGFDEHDEFKRNSYKEWKCQFENVRELFFDNVGESPKDTTPVKIAVLDTGIDLDHECVSATEDRIMEKCSWTNIGRPRGGVGDENGHGTFVAGLLLEYARDAEVYVGKVCSGREAPSQCLLAKAIDHAVNVWKVDIISISLGYPESEHEKCKPGTCGEPKECQILKDTIFANSKDVLIFAAASNGGANQGRAYPASDDKVICIHSTSSLGRQSDFSPDAEISPAIATVGEAVESWWPNHLFTDPDPDAEGIKHKSGTSFATPIAAAMAANLIRYARAHLGKEKAERMKDKDKMKRVFETIAQDSTRVRGPKTDRYDSVHFSRHSHNFFGGDEDEVHRNLRALLSR</sequence>
<dbReference type="PANTHER" id="PTHR43806:SF11">
    <property type="entry name" value="CEREVISIN-RELATED"/>
    <property type="match status" value="1"/>
</dbReference>
<reference evidence="12" key="1">
    <citation type="submission" date="2010-07" db="EMBL/GenBank/DDBJ databases">
        <title>The genome sequence of Gaeumannomyces graminis var. tritici strain R3-111a-1.</title>
        <authorList>
            <consortium name="The Broad Institute Genome Sequencing Platform"/>
            <person name="Ma L.-J."/>
            <person name="Dead R."/>
            <person name="Young S."/>
            <person name="Zeng Q."/>
            <person name="Koehrsen M."/>
            <person name="Alvarado L."/>
            <person name="Berlin A."/>
            <person name="Chapman S.B."/>
            <person name="Chen Z."/>
            <person name="Freedman E."/>
            <person name="Gellesch M."/>
            <person name="Goldberg J."/>
            <person name="Griggs A."/>
            <person name="Gujja S."/>
            <person name="Heilman E.R."/>
            <person name="Heiman D."/>
            <person name="Hepburn T."/>
            <person name="Howarth C."/>
            <person name="Jen D."/>
            <person name="Larson L."/>
            <person name="Mehta T."/>
            <person name="Neiman D."/>
            <person name="Pearson M."/>
            <person name="Roberts A."/>
            <person name="Saif S."/>
            <person name="Shea T."/>
            <person name="Shenoy N."/>
            <person name="Sisk P."/>
            <person name="Stolte C."/>
            <person name="Sykes S."/>
            <person name="Walk T."/>
            <person name="White J."/>
            <person name="Yandava C."/>
            <person name="Haas B."/>
            <person name="Nusbaum C."/>
            <person name="Birren B."/>
        </authorList>
    </citation>
    <scope>NUCLEOTIDE SEQUENCE [LARGE SCALE GENOMIC DNA]</scope>
    <source>
        <strain evidence="12">R3-111a-1</strain>
    </source>
</reference>
<reference evidence="10" key="2">
    <citation type="submission" date="2010-07" db="EMBL/GenBank/DDBJ databases">
        <authorList>
            <consortium name="The Broad Institute Genome Sequencing Platform"/>
            <consortium name="Broad Institute Genome Sequencing Center for Infectious Disease"/>
            <person name="Ma L.-J."/>
            <person name="Dead R."/>
            <person name="Young S."/>
            <person name="Zeng Q."/>
            <person name="Koehrsen M."/>
            <person name="Alvarado L."/>
            <person name="Berlin A."/>
            <person name="Chapman S.B."/>
            <person name="Chen Z."/>
            <person name="Freedman E."/>
            <person name="Gellesch M."/>
            <person name="Goldberg J."/>
            <person name="Griggs A."/>
            <person name="Gujja S."/>
            <person name="Heilman E.R."/>
            <person name="Heiman D."/>
            <person name="Hepburn T."/>
            <person name="Howarth C."/>
            <person name="Jen D."/>
            <person name="Larson L."/>
            <person name="Mehta T."/>
            <person name="Neiman D."/>
            <person name="Pearson M."/>
            <person name="Roberts A."/>
            <person name="Saif S."/>
            <person name="Shea T."/>
            <person name="Shenoy N."/>
            <person name="Sisk P."/>
            <person name="Stolte C."/>
            <person name="Sykes S."/>
            <person name="Walk T."/>
            <person name="White J."/>
            <person name="Yandava C."/>
            <person name="Haas B."/>
            <person name="Nusbaum C."/>
            <person name="Birren B."/>
        </authorList>
    </citation>
    <scope>NUCLEOTIDE SEQUENCE</scope>
    <source>
        <strain evidence="10">R3-111a-1</strain>
    </source>
</reference>
<dbReference type="OrthoDB" id="4927437at2759"/>
<evidence type="ECO:0000259" key="9">
    <source>
        <dbReference type="Pfam" id="PF24476"/>
    </source>
</evidence>
<organism evidence="10">
    <name type="scientific">Gaeumannomyces tritici (strain R3-111a-1)</name>
    <name type="common">Wheat and barley take-all root rot fungus</name>
    <name type="synonym">Gaeumannomyces graminis var. tritici</name>
    <dbReference type="NCBI Taxonomy" id="644352"/>
    <lineage>
        <taxon>Eukaryota</taxon>
        <taxon>Fungi</taxon>
        <taxon>Dikarya</taxon>
        <taxon>Ascomycota</taxon>
        <taxon>Pezizomycotina</taxon>
        <taxon>Sordariomycetes</taxon>
        <taxon>Sordariomycetidae</taxon>
        <taxon>Magnaporthales</taxon>
        <taxon>Magnaporthaceae</taxon>
        <taxon>Gaeumannomyces</taxon>
    </lineage>
</organism>
<evidence type="ECO:0000256" key="1">
    <source>
        <dbReference type="ARBA" id="ARBA00011073"/>
    </source>
</evidence>
<feature type="active site" description="Charge relay system" evidence="5">
    <location>
        <position position="717"/>
    </location>
</feature>
<reference evidence="11" key="4">
    <citation type="journal article" date="2015" name="G3 (Bethesda)">
        <title>Genome sequences of three phytopathogenic species of the Magnaporthaceae family of fungi.</title>
        <authorList>
            <person name="Okagaki L.H."/>
            <person name="Nunes C.C."/>
            <person name="Sailsbery J."/>
            <person name="Clay B."/>
            <person name="Brown D."/>
            <person name="John T."/>
            <person name="Oh Y."/>
            <person name="Young N."/>
            <person name="Fitzgerald M."/>
            <person name="Haas B.J."/>
            <person name="Zeng Q."/>
            <person name="Young S."/>
            <person name="Adiconis X."/>
            <person name="Fan L."/>
            <person name="Levin J.Z."/>
            <person name="Mitchell T.K."/>
            <person name="Okubara P.A."/>
            <person name="Farman M.L."/>
            <person name="Kohn L.M."/>
            <person name="Birren B."/>
            <person name="Ma L.-J."/>
            <person name="Dean R.A."/>
        </authorList>
    </citation>
    <scope>NUCLEOTIDE SEQUENCE</scope>
    <source>
        <strain evidence="11">R3-111a-1</strain>
    </source>
</reference>
<dbReference type="Pfam" id="PF00082">
    <property type="entry name" value="Peptidase_S8"/>
    <property type="match status" value="1"/>
</dbReference>
<feature type="domain" description="DUF7580" evidence="9">
    <location>
        <begin position="210"/>
        <end position="558"/>
    </location>
</feature>
<name>J3NNP3_GAET3</name>
<keyword evidence="2 5" id="KW-0645">Protease</keyword>
<dbReference type="EMBL" id="GL385396">
    <property type="protein sequence ID" value="EJT77795.1"/>
    <property type="molecule type" value="Genomic_DNA"/>
</dbReference>
<dbReference type="InterPro" id="IPR000209">
    <property type="entry name" value="Peptidase_S8/S53_dom"/>
</dbReference>
<reference evidence="11" key="5">
    <citation type="submission" date="2018-04" db="UniProtKB">
        <authorList>
            <consortium name="EnsemblFungi"/>
        </authorList>
    </citation>
    <scope>IDENTIFICATION</scope>
    <source>
        <strain evidence="11">R3-111a-1</strain>
    </source>
</reference>
<dbReference type="EnsemblFungi" id="EJT77795">
    <property type="protein sequence ID" value="EJT77795"/>
    <property type="gene ID" value="GGTG_02900"/>
</dbReference>
<dbReference type="AlphaFoldDB" id="J3NNP3"/>
<evidence type="ECO:0000313" key="10">
    <source>
        <dbReference type="EMBL" id="EJT77795.1"/>
    </source>
</evidence>
<dbReference type="HOGENOM" id="CLU_014424_0_0_1"/>
<accession>J3NNP3</accession>
<evidence type="ECO:0000256" key="4">
    <source>
        <dbReference type="ARBA" id="ARBA00022825"/>
    </source>
</evidence>
<dbReference type="CDD" id="cd00306">
    <property type="entry name" value="Peptidases_S8_S53"/>
    <property type="match status" value="1"/>
</dbReference>
<dbReference type="VEuPathDB" id="FungiDB:GGTG_02900"/>
<feature type="region of interest" description="Disordered" evidence="7">
    <location>
        <begin position="589"/>
        <end position="621"/>
    </location>
</feature>
<evidence type="ECO:0000256" key="2">
    <source>
        <dbReference type="ARBA" id="ARBA00022670"/>
    </source>
</evidence>
<evidence type="ECO:0000313" key="11">
    <source>
        <dbReference type="EnsemblFungi" id="EJT77795"/>
    </source>
</evidence>
<evidence type="ECO:0000259" key="8">
    <source>
        <dbReference type="Pfam" id="PF00082"/>
    </source>
</evidence>
<feature type="region of interest" description="Disordered" evidence="7">
    <location>
        <begin position="422"/>
        <end position="446"/>
    </location>
</feature>
<dbReference type="InterPro" id="IPR023827">
    <property type="entry name" value="Peptidase_S8_Asp-AS"/>
</dbReference>
<evidence type="ECO:0000256" key="6">
    <source>
        <dbReference type="RuleBase" id="RU003355"/>
    </source>
</evidence>
<dbReference type="InterPro" id="IPR036852">
    <property type="entry name" value="Peptidase_S8/S53_dom_sf"/>
</dbReference>
<dbReference type="eggNOG" id="KOG4266">
    <property type="taxonomic scope" value="Eukaryota"/>
</dbReference>